<dbReference type="InterPro" id="IPR050168">
    <property type="entry name" value="AAA_ATPase_domain"/>
</dbReference>
<dbReference type="PANTHER" id="PTHR23077:SF9">
    <property type="entry name" value="PEROXISOMAL ATPASE PEX6"/>
    <property type="match status" value="1"/>
</dbReference>
<keyword evidence="14" id="KW-1185">Reference proteome</keyword>
<evidence type="ECO:0000256" key="9">
    <source>
        <dbReference type="ARBA" id="ARBA00034920"/>
    </source>
</evidence>
<evidence type="ECO:0000256" key="8">
    <source>
        <dbReference type="ARBA" id="ARBA00034811"/>
    </source>
</evidence>
<evidence type="ECO:0000256" key="3">
    <source>
        <dbReference type="ARBA" id="ARBA00022593"/>
    </source>
</evidence>
<dbReference type="GO" id="GO:0016558">
    <property type="term" value="P:protein import into peroxisome matrix"/>
    <property type="evidence" value="ECO:0007669"/>
    <property type="project" value="TreeGrafter"/>
</dbReference>
<dbReference type="PROSITE" id="PS00674">
    <property type="entry name" value="AAA"/>
    <property type="match status" value="1"/>
</dbReference>
<evidence type="ECO:0000259" key="12">
    <source>
        <dbReference type="SMART" id="SM00382"/>
    </source>
</evidence>
<dbReference type="SMART" id="SM00382">
    <property type="entry name" value="AAA"/>
    <property type="match status" value="1"/>
</dbReference>
<evidence type="ECO:0000256" key="5">
    <source>
        <dbReference type="ARBA" id="ARBA00022801"/>
    </source>
</evidence>
<evidence type="ECO:0000256" key="4">
    <source>
        <dbReference type="ARBA" id="ARBA00022741"/>
    </source>
</evidence>
<dbReference type="InterPro" id="IPR003593">
    <property type="entry name" value="AAA+_ATPase"/>
</dbReference>
<dbReference type="OrthoDB" id="5553750at2759"/>
<dbReference type="GO" id="GO:0005524">
    <property type="term" value="F:ATP binding"/>
    <property type="evidence" value="ECO:0007669"/>
    <property type="project" value="UniProtKB-KW"/>
</dbReference>
<accession>A0A409XHB5</accession>
<evidence type="ECO:0000313" key="14">
    <source>
        <dbReference type="Proteomes" id="UP000283269"/>
    </source>
</evidence>
<dbReference type="Pfam" id="PF00004">
    <property type="entry name" value="AAA"/>
    <property type="match status" value="2"/>
</dbReference>
<feature type="compositionally biased region" description="Acidic residues" evidence="11">
    <location>
        <begin position="1070"/>
        <end position="1082"/>
    </location>
</feature>
<proteinExistence type="inferred from homology"/>
<dbReference type="InterPro" id="IPR003959">
    <property type="entry name" value="ATPase_AAA_core"/>
</dbReference>
<keyword evidence="6" id="KW-0067">ATP-binding</keyword>
<dbReference type="InParanoid" id="A0A409XHB5"/>
<keyword evidence="5" id="KW-0378">Hydrolase</keyword>
<dbReference type="GO" id="GO:0005778">
    <property type="term" value="C:peroxisomal membrane"/>
    <property type="evidence" value="ECO:0007669"/>
    <property type="project" value="TreeGrafter"/>
</dbReference>
<comment type="catalytic activity">
    <reaction evidence="10">
        <text>ATP + H2O = ADP + phosphate + H(+)</text>
        <dbReference type="Rhea" id="RHEA:13065"/>
        <dbReference type="ChEBI" id="CHEBI:15377"/>
        <dbReference type="ChEBI" id="CHEBI:15378"/>
        <dbReference type="ChEBI" id="CHEBI:30616"/>
        <dbReference type="ChEBI" id="CHEBI:43474"/>
        <dbReference type="ChEBI" id="CHEBI:456216"/>
    </reaction>
    <physiologicalReaction direction="left-to-right" evidence="10">
        <dbReference type="Rhea" id="RHEA:13066"/>
    </physiologicalReaction>
</comment>
<dbReference type="FunFam" id="3.40.50.300:FF:000109">
    <property type="entry name" value="Peroxisomal biogenesis factor 6"/>
    <property type="match status" value="1"/>
</dbReference>
<dbReference type="InterPro" id="IPR027417">
    <property type="entry name" value="P-loop_NTPase"/>
</dbReference>
<dbReference type="AlphaFoldDB" id="A0A409XHB5"/>
<dbReference type="Proteomes" id="UP000283269">
    <property type="component" value="Unassembled WGS sequence"/>
</dbReference>
<dbReference type="Pfam" id="PF17862">
    <property type="entry name" value="AAA_lid_3"/>
    <property type="match status" value="1"/>
</dbReference>
<evidence type="ECO:0000256" key="6">
    <source>
        <dbReference type="ARBA" id="ARBA00022840"/>
    </source>
</evidence>
<feature type="domain" description="AAA+ ATPase" evidence="12">
    <location>
        <begin position="793"/>
        <end position="934"/>
    </location>
</feature>
<dbReference type="InterPro" id="IPR003960">
    <property type="entry name" value="ATPase_AAA_CS"/>
</dbReference>
<dbReference type="CDD" id="cd19527">
    <property type="entry name" value="RecA-like_PEX6_r2"/>
    <property type="match status" value="1"/>
</dbReference>
<dbReference type="FunFam" id="1.10.8.60:FF:000039">
    <property type="entry name" value="peroxisome biogenesis factor 6"/>
    <property type="match status" value="1"/>
</dbReference>
<dbReference type="GO" id="GO:0016887">
    <property type="term" value="F:ATP hydrolysis activity"/>
    <property type="evidence" value="ECO:0007669"/>
    <property type="project" value="InterPro"/>
</dbReference>
<evidence type="ECO:0000256" key="11">
    <source>
        <dbReference type="SAM" id="MobiDB-lite"/>
    </source>
</evidence>
<keyword evidence="7" id="KW-0472">Membrane</keyword>
<comment type="similarity">
    <text evidence="2">Belongs to the AAA ATPase family.</text>
</comment>
<keyword evidence="3" id="KW-0962">Peroxisome biogenesis</keyword>
<evidence type="ECO:0000256" key="7">
    <source>
        <dbReference type="ARBA" id="ARBA00023136"/>
    </source>
</evidence>
<evidence type="ECO:0000256" key="2">
    <source>
        <dbReference type="ARBA" id="ARBA00006914"/>
    </source>
</evidence>
<protein>
    <recommendedName>
        <fullName evidence="8">Peroxisomal ATPase PEX6</fullName>
    </recommendedName>
    <alternativeName>
        <fullName evidence="9">Peroxin-6</fullName>
    </alternativeName>
</protein>
<dbReference type="InterPro" id="IPR047533">
    <property type="entry name" value="RecA-like_PEX6_r2"/>
</dbReference>
<dbReference type="FunCoup" id="A0A409XHB5">
    <property type="interactions" value="112"/>
</dbReference>
<evidence type="ECO:0000256" key="1">
    <source>
        <dbReference type="ARBA" id="ARBA00004370"/>
    </source>
</evidence>
<feature type="region of interest" description="Disordered" evidence="11">
    <location>
        <begin position="1062"/>
        <end position="1082"/>
    </location>
</feature>
<organism evidence="13 14">
    <name type="scientific">Psilocybe cyanescens</name>
    <dbReference type="NCBI Taxonomy" id="93625"/>
    <lineage>
        <taxon>Eukaryota</taxon>
        <taxon>Fungi</taxon>
        <taxon>Dikarya</taxon>
        <taxon>Basidiomycota</taxon>
        <taxon>Agaricomycotina</taxon>
        <taxon>Agaricomycetes</taxon>
        <taxon>Agaricomycetidae</taxon>
        <taxon>Agaricales</taxon>
        <taxon>Agaricineae</taxon>
        <taxon>Strophariaceae</taxon>
        <taxon>Psilocybe</taxon>
    </lineage>
</organism>
<dbReference type="STRING" id="93625.A0A409XHB5"/>
<dbReference type="PANTHER" id="PTHR23077">
    <property type="entry name" value="AAA-FAMILY ATPASE"/>
    <property type="match status" value="1"/>
</dbReference>
<reference evidence="13 14" key="1">
    <citation type="journal article" date="2018" name="Evol. Lett.">
        <title>Horizontal gene cluster transfer increased hallucinogenic mushroom diversity.</title>
        <authorList>
            <person name="Reynolds H.T."/>
            <person name="Vijayakumar V."/>
            <person name="Gluck-Thaler E."/>
            <person name="Korotkin H.B."/>
            <person name="Matheny P.B."/>
            <person name="Slot J.C."/>
        </authorList>
    </citation>
    <scope>NUCLEOTIDE SEQUENCE [LARGE SCALE GENOMIC DNA]</scope>
    <source>
        <strain evidence="13 14">2631</strain>
    </source>
</reference>
<comment type="subcellular location">
    <subcellularLocation>
        <location evidence="1">Membrane</location>
    </subcellularLocation>
</comment>
<comment type="caution">
    <text evidence="13">The sequence shown here is derived from an EMBL/GenBank/DDBJ whole genome shotgun (WGS) entry which is preliminary data.</text>
</comment>
<dbReference type="Gene3D" id="1.10.8.60">
    <property type="match status" value="2"/>
</dbReference>
<dbReference type="InterPro" id="IPR056995">
    <property type="entry name" value="PEX6_4th_dom"/>
</dbReference>
<evidence type="ECO:0000256" key="10">
    <source>
        <dbReference type="ARBA" id="ARBA00048778"/>
    </source>
</evidence>
<evidence type="ECO:0000313" key="13">
    <source>
        <dbReference type="EMBL" id="PPQ90130.1"/>
    </source>
</evidence>
<sequence>MTFFFDKEQIFKSTWSIKEGLHDRDDTSVLLGRHLWDAFNSKPHSGRICISLAPVSSPSDASIEQKSILCWASFNEKALQGGDQTVLIPSSWAKKYPLIFTSLSSELFVKSENSTPLTAVIVTALSDEAYGKACSEHSVMDALLFDNQPILRERDILLYTETSTSHDIKNDTLKYRLELLEPVSQGYALPDATRVILLSSQGDFAFSTSSDPDSADSMNDTQDSIEIDEDFLGSSILNLNLESPREHNTHTFDSNQDAGEPSWSGYIPKSLSAPVDSLQDDCTFYVRTADLGKLGILSGDWAIIGIKPFNSRLVRIIANDDSVKSIGTLAGSPLLIHNTYADETESYARDPSQIYIRSSPFGSSNPAIPTARAITIARVASPTSINRQYQQHFLGSLKNYFGSRKRLLKQGDLLAVSIDTDISRLNPDYEHGTYGSSYDSRPNEMVFFKVTNIEYDVVNRANSSVQDLYTGSTMDFASSKSYSRLASFPTSRLLGTNSPYSKILALTSAALSQRAMDYDLQLSFLLKGGRGIGKFTVASWVAESLGLHLFEVNCYDILGETDVKTEATLRVRLDQARECTPCLLVLRHLEALSQSTQALEPGKEPVIANVLGECLSDIQTGWKLTGYPVVVLGTTSESGRVPGTLLSCFKQEINIEAPNETERLEILQCLTGDDIIAPDVSLQNLATQTAALLASDLQDLVARARAASVERATGKSGLVKNQTFLRQISLTAADFEVALSKARDSYSESIGAPKIPSVSWDDVGGLAHVKSDILDTIQLPLEHPELFADGLKKRSGILLYGPPGTGKTLIAKAVATSCSLNFFSVKGPELLNMYIGESEANVRRVFQRARDAKPCVIFFDELDSVAPKRGNHGDSGGVMDRIVSQLLAELDGMAGGKEGADVFVIGATNRPDLLDPALLRPGRFDRMLYLGVSDNHEAQLNILDALTRKFRLDPDLDLRSIAEKCPFNYTGADFYALCSDAMLNAMSRKAESIEEKLAVLNAQPGPYSHPHPITPQYFLAEMASPEDILVYVSAQDFERALDMLVPSVSQAEMDHYAQVQKRFSKIKEENDNEDEDGDHEEA</sequence>
<name>A0A409XHB5_PSICY</name>
<dbReference type="SUPFAM" id="SSF52540">
    <property type="entry name" value="P-loop containing nucleoside triphosphate hydrolases"/>
    <property type="match status" value="2"/>
</dbReference>
<dbReference type="EMBL" id="NHYD01001698">
    <property type="protein sequence ID" value="PPQ90130.1"/>
    <property type="molecule type" value="Genomic_DNA"/>
</dbReference>
<dbReference type="Gene3D" id="3.40.50.300">
    <property type="entry name" value="P-loop containing nucleotide triphosphate hydrolases"/>
    <property type="match status" value="2"/>
</dbReference>
<keyword evidence="4" id="KW-0547">Nucleotide-binding</keyword>
<dbReference type="InterPro" id="IPR041569">
    <property type="entry name" value="AAA_lid_3"/>
</dbReference>
<dbReference type="GO" id="GO:0005829">
    <property type="term" value="C:cytosol"/>
    <property type="evidence" value="ECO:0007669"/>
    <property type="project" value="TreeGrafter"/>
</dbReference>
<gene>
    <name evidence="13" type="ORF">CVT25_012299</name>
</gene>
<dbReference type="Pfam" id="PF23315">
    <property type="entry name" value="PEX6_4th"/>
    <property type="match status" value="1"/>
</dbReference>